<keyword evidence="10 14" id="KW-0560">Oxidoreductase</keyword>
<dbReference type="EC" id="1.14.19.-" evidence="14"/>
<evidence type="ECO:0000256" key="3">
    <source>
        <dbReference type="ARBA" id="ARBA00011738"/>
    </source>
</evidence>
<dbReference type="Pfam" id="PF03405">
    <property type="entry name" value="FA_desaturase_2"/>
    <property type="match status" value="1"/>
</dbReference>
<keyword evidence="11" id="KW-0408">Iron</keyword>
<comment type="subunit">
    <text evidence="3 14">Homodimer.</text>
</comment>
<keyword evidence="13 14" id="KW-0275">Fatty acid biosynthesis</keyword>
<keyword evidence="8" id="KW-0276">Fatty acid metabolism</keyword>
<comment type="subcellular location">
    <subcellularLocation>
        <location evidence="1">Plastid</location>
        <location evidence="1">Chloroplast</location>
    </subcellularLocation>
</comment>
<keyword evidence="7" id="KW-0479">Metal-binding</keyword>
<dbReference type="InterPro" id="IPR005067">
    <property type="entry name" value="Fatty_acid_desaturase-2"/>
</dbReference>
<evidence type="ECO:0000256" key="1">
    <source>
        <dbReference type="ARBA" id="ARBA00004229"/>
    </source>
</evidence>
<keyword evidence="6" id="KW-0934">Plastid</keyword>
<dbReference type="PROSITE" id="PS00574">
    <property type="entry name" value="FATTY_ACID_DESATUR_2"/>
    <property type="match status" value="1"/>
</dbReference>
<sequence>MLFQNRNSFSNATEKSNVRLKSSSVATKPFLFSSKKTAMNGLNKLNQTQASSTIGQKSSFISSSTKLNDKSLSSPLLLPNKSLSIPSYVSTSSSVSVKSTATAVKPAFPNAPLDPRRVAPLLYFQNQRVHSLTEYGKDVIRSMSDWANKDLPRYLRSPKEMWQPSDLLPDPKDPYFLDQVRELRKESAKLSPEYFVVLVGDMITEEALPSYLNMINTLDETRDETGASNTPWARWAREWTAEENRHGDILNKYLYLSGRVDMHSVEITVQRLISNGLDPKLENNPYLCFLYTSFQERATKVCHGSTARLAKDVENPALAKMCGLIASDESRHEMAYQAIVQQFFDRDPDGAMLAFADMMHKGITMPAHLLDDMWHPKNNPGSPGLFHDYSAVANRIGVYTTSDYADIVEYLVKKWKVADVKVESGEAAQAQEYLMQHSARIRKLSNLQMERYRREQLKGKSRKVRFNWIHKEAVTI</sequence>
<name>A0A7S0UXQ4_9CHLO</name>
<evidence type="ECO:0000256" key="12">
    <source>
        <dbReference type="ARBA" id="ARBA00023098"/>
    </source>
</evidence>
<evidence type="ECO:0000256" key="14">
    <source>
        <dbReference type="RuleBase" id="RU000582"/>
    </source>
</evidence>
<dbReference type="SUPFAM" id="SSF47240">
    <property type="entry name" value="Ferritin-like"/>
    <property type="match status" value="1"/>
</dbReference>
<dbReference type="InterPro" id="IPR005803">
    <property type="entry name" value="FADS-2_CS"/>
</dbReference>
<dbReference type="PANTHER" id="PTHR31155:SF9">
    <property type="entry name" value="STEAROYL-[ACYL-CARRIER-PROTEIN] 9-DESATURASE 7, CHLOROPLASTIC"/>
    <property type="match status" value="1"/>
</dbReference>
<evidence type="ECO:0000256" key="6">
    <source>
        <dbReference type="ARBA" id="ARBA00022640"/>
    </source>
</evidence>
<evidence type="ECO:0000256" key="2">
    <source>
        <dbReference type="ARBA" id="ARBA00008749"/>
    </source>
</evidence>
<comment type="cofactor">
    <cofactor evidence="14">
        <name>Fe(2+)</name>
        <dbReference type="ChEBI" id="CHEBI:29033"/>
    </cofactor>
    <text evidence="14">Binds 2 Fe(2+) ions per subunit.</text>
</comment>
<dbReference type="GO" id="GO:0045300">
    <property type="term" value="F:stearoyl-[ACP] desaturase activity"/>
    <property type="evidence" value="ECO:0007669"/>
    <property type="project" value="InterPro"/>
</dbReference>
<accession>A0A7S0UXQ4</accession>
<proteinExistence type="inferred from homology"/>
<evidence type="ECO:0000256" key="8">
    <source>
        <dbReference type="ARBA" id="ARBA00022832"/>
    </source>
</evidence>
<dbReference type="AlphaFoldDB" id="A0A7S0UXQ4"/>
<dbReference type="EMBL" id="HBFM01011214">
    <property type="protein sequence ID" value="CAD8770698.1"/>
    <property type="molecule type" value="Transcribed_RNA"/>
</dbReference>
<evidence type="ECO:0000256" key="7">
    <source>
        <dbReference type="ARBA" id="ARBA00022723"/>
    </source>
</evidence>
<dbReference type="CDD" id="cd01050">
    <property type="entry name" value="Acyl_ACP_Desat"/>
    <property type="match status" value="1"/>
</dbReference>
<evidence type="ECO:0000256" key="9">
    <source>
        <dbReference type="ARBA" id="ARBA00022946"/>
    </source>
</evidence>
<keyword evidence="5 14" id="KW-0150">Chloroplast</keyword>
<keyword evidence="9" id="KW-0809">Transit peptide</keyword>
<evidence type="ECO:0000256" key="5">
    <source>
        <dbReference type="ARBA" id="ARBA00022528"/>
    </source>
</evidence>
<evidence type="ECO:0000256" key="4">
    <source>
        <dbReference type="ARBA" id="ARBA00022516"/>
    </source>
</evidence>
<gene>
    <name evidence="15" type="ORF">PPAR00522_LOCUS7100</name>
</gene>
<dbReference type="InterPro" id="IPR012348">
    <property type="entry name" value="RNR-like"/>
</dbReference>
<evidence type="ECO:0000256" key="11">
    <source>
        <dbReference type="ARBA" id="ARBA00023004"/>
    </source>
</evidence>
<comment type="function">
    <text evidence="14">Introduction of a cis double bond between carbons of the acyl chain.</text>
</comment>
<keyword evidence="12" id="KW-0443">Lipid metabolism</keyword>
<dbReference type="GO" id="GO:0046872">
    <property type="term" value="F:metal ion binding"/>
    <property type="evidence" value="ECO:0007669"/>
    <property type="project" value="UniProtKB-KW"/>
</dbReference>
<organism evidence="15">
    <name type="scientific">Polytomella parva</name>
    <dbReference type="NCBI Taxonomy" id="51329"/>
    <lineage>
        <taxon>Eukaryota</taxon>
        <taxon>Viridiplantae</taxon>
        <taxon>Chlorophyta</taxon>
        <taxon>core chlorophytes</taxon>
        <taxon>Chlorophyceae</taxon>
        <taxon>CS clade</taxon>
        <taxon>Chlamydomonadales</taxon>
        <taxon>Chlamydomonadaceae</taxon>
        <taxon>Polytomella</taxon>
    </lineage>
</organism>
<evidence type="ECO:0000313" key="15">
    <source>
        <dbReference type="EMBL" id="CAD8770698.1"/>
    </source>
</evidence>
<protein>
    <recommendedName>
        <fullName evidence="14">Acyl-[acyl-carrier-protein] desaturase</fullName>
        <ecNumber evidence="14">1.14.19.-</ecNumber>
    </recommendedName>
</protein>
<dbReference type="GO" id="GO:0009507">
    <property type="term" value="C:chloroplast"/>
    <property type="evidence" value="ECO:0007669"/>
    <property type="project" value="UniProtKB-SubCell"/>
</dbReference>
<dbReference type="PANTHER" id="PTHR31155">
    <property type="entry name" value="ACYL- ACYL-CARRIER-PROTEIN DESATURASE-RELATED"/>
    <property type="match status" value="1"/>
</dbReference>
<evidence type="ECO:0000256" key="10">
    <source>
        <dbReference type="ARBA" id="ARBA00023002"/>
    </source>
</evidence>
<dbReference type="Gene3D" id="1.10.620.20">
    <property type="entry name" value="Ribonucleotide Reductase, subunit A"/>
    <property type="match status" value="1"/>
</dbReference>
<dbReference type="InterPro" id="IPR009078">
    <property type="entry name" value="Ferritin-like_SF"/>
</dbReference>
<dbReference type="GO" id="GO:0006633">
    <property type="term" value="P:fatty acid biosynthetic process"/>
    <property type="evidence" value="ECO:0007669"/>
    <property type="project" value="UniProtKB-KW"/>
</dbReference>
<comment type="similarity">
    <text evidence="2 14">Belongs to the fatty acid desaturase type 2 family.</text>
</comment>
<evidence type="ECO:0000256" key="13">
    <source>
        <dbReference type="ARBA" id="ARBA00023160"/>
    </source>
</evidence>
<keyword evidence="4 14" id="KW-0444">Lipid biosynthesis</keyword>
<reference evidence="15" key="1">
    <citation type="submission" date="2021-01" db="EMBL/GenBank/DDBJ databases">
        <authorList>
            <person name="Corre E."/>
            <person name="Pelletier E."/>
            <person name="Niang G."/>
            <person name="Scheremetjew M."/>
            <person name="Finn R."/>
            <person name="Kale V."/>
            <person name="Holt S."/>
            <person name="Cochrane G."/>
            <person name="Meng A."/>
            <person name="Brown T."/>
            <person name="Cohen L."/>
        </authorList>
    </citation>
    <scope>NUCLEOTIDE SEQUENCE</scope>
    <source>
        <strain evidence="15">SAG 63-3</strain>
    </source>
</reference>